<name>A0ACC1RJU5_9APHY</name>
<organism evidence="1 2">
    <name type="scientific">Phlebia brevispora</name>
    <dbReference type="NCBI Taxonomy" id="194682"/>
    <lineage>
        <taxon>Eukaryota</taxon>
        <taxon>Fungi</taxon>
        <taxon>Dikarya</taxon>
        <taxon>Basidiomycota</taxon>
        <taxon>Agaricomycotina</taxon>
        <taxon>Agaricomycetes</taxon>
        <taxon>Polyporales</taxon>
        <taxon>Meruliaceae</taxon>
        <taxon>Phlebia</taxon>
    </lineage>
</organism>
<reference evidence="1" key="1">
    <citation type="submission" date="2022-07" db="EMBL/GenBank/DDBJ databases">
        <title>Genome Sequence of Phlebia brevispora.</title>
        <authorList>
            <person name="Buettner E."/>
        </authorList>
    </citation>
    <scope>NUCLEOTIDE SEQUENCE</scope>
    <source>
        <strain evidence="1">MPL23</strain>
    </source>
</reference>
<evidence type="ECO:0000313" key="2">
    <source>
        <dbReference type="Proteomes" id="UP001148662"/>
    </source>
</evidence>
<comment type="caution">
    <text evidence="1">The sequence shown here is derived from an EMBL/GenBank/DDBJ whole genome shotgun (WGS) entry which is preliminary data.</text>
</comment>
<dbReference type="Proteomes" id="UP001148662">
    <property type="component" value="Unassembled WGS sequence"/>
</dbReference>
<keyword evidence="2" id="KW-1185">Reference proteome</keyword>
<evidence type="ECO:0000313" key="1">
    <source>
        <dbReference type="EMBL" id="KAJ3518349.1"/>
    </source>
</evidence>
<proteinExistence type="predicted"/>
<sequence length="167" mass="18559">MMSVVGADIAICICLCSRSTTVVSDIPITSSGSMTLNATTAPSRRERILLTRSVQTVATIQLTQGKADKYRECPIVLDFGTDFYVFPPNIDNIVKFAIHNNGFLYKPTPNAPSTPRTPLYSDEDGLRIPKEVLRRLCALLRRVCLQLAEQLFSGTRLCRYNDSPDDD</sequence>
<protein>
    <submittedName>
        <fullName evidence="1">Uncharacterized protein</fullName>
    </submittedName>
</protein>
<dbReference type="EMBL" id="JANHOG010002977">
    <property type="protein sequence ID" value="KAJ3518349.1"/>
    <property type="molecule type" value="Genomic_DNA"/>
</dbReference>
<gene>
    <name evidence="1" type="ORF">NM688_g9451</name>
</gene>
<accession>A0ACC1RJU5</accession>